<dbReference type="PANTHER" id="PTHR33371:SF15">
    <property type="entry name" value="LIPOPROTEIN LPRN"/>
    <property type="match status" value="1"/>
</dbReference>
<feature type="chain" id="PRO_5039555657" evidence="1">
    <location>
        <begin position="20"/>
        <end position="333"/>
    </location>
</feature>
<evidence type="ECO:0000259" key="3">
    <source>
        <dbReference type="Pfam" id="PF11887"/>
    </source>
</evidence>
<dbReference type="InterPro" id="IPR024516">
    <property type="entry name" value="Mce_C"/>
</dbReference>
<feature type="domain" description="Mce/MlaD" evidence="2">
    <location>
        <begin position="35"/>
        <end position="108"/>
    </location>
</feature>
<dbReference type="OrthoDB" id="9774928at2"/>
<evidence type="ECO:0000256" key="1">
    <source>
        <dbReference type="SAM" id="SignalP"/>
    </source>
</evidence>
<dbReference type="InterPro" id="IPR005693">
    <property type="entry name" value="Mce"/>
</dbReference>
<organism evidence="4 5">
    <name type="scientific">Saccharopolyspora dendranthemae</name>
    <dbReference type="NCBI Taxonomy" id="1181886"/>
    <lineage>
        <taxon>Bacteria</taxon>
        <taxon>Bacillati</taxon>
        <taxon>Actinomycetota</taxon>
        <taxon>Actinomycetes</taxon>
        <taxon>Pseudonocardiales</taxon>
        <taxon>Pseudonocardiaceae</taxon>
        <taxon>Saccharopolyspora</taxon>
    </lineage>
</organism>
<reference evidence="4 5" key="1">
    <citation type="submission" date="2019-06" db="EMBL/GenBank/DDBJ databases">
        <title>Sequencing the genomes of 1000 actinobacteria strains.</title>
        <authorList>
            <person name="Klenk H.-P."/>
        </authorList>
    </citation>
    <scope>NUCLEOTIDE SEQUENCE [LARGE SCALE GENOMIC DNA]</scope>
    <source>
        <strain evidence="4 5">DSM 46699</strain>
    </source>
</reference>
<evidence type="ECO:0000313" key="4">
    <source>
        <dbReference type="EMBL" id="TWG07884.1"/>
    </source>
</evidence>
<proteinExistence type="predicted"/>
<evidence type="ECO:0000313" key="5">
    <source>
        <dbReference type="Proteomes" id="UP000316184"/>
    </source>
</evidence>
<dbReference type="NCBIfam" id="TIGR00996">
    <property type="entry name" value="Mtu_fam_mce"/>
    <property type="match status" value="1"/>
</dbReference>
<dbReference type="Pfam" id="PF02470">
    <property type="entry name" value="MlaD"/>
    <property type="match status" value="1"/>
</dbReference>
<dbReference type="Proteomes" id="UP000316184">
    <property type="component" value="Unassembled WGS sequence"/>
</dbReference>
<sequence>MRRRAIAALLAVLTTSSCGLNLQNAGIGTGLGVPSKHVTAVFADAGRLPLGGVVRSGQAEVGRVTAIRTRDFLALVEMDIDADLPLPSGTSAQLQLASPLGEAFVMLDRPPGGPQLADGAVIPIERTTRGPDIEDTLAAVGTVLNGSGLDQARTVVGELNTALHGREDDVRDLLHELQSVLGSLQRHREDIDQIITSMHAASEELARNEPLLEATFTEIKPGIDVLLAERERFGRLLTNTASLSASTHELTRRTAGTLTHEVHQLRPVLDELRGFDGELGRTLDGLAHFSRLFQQATPGDYVLFNGTLDVPGTLGEIVAPGAAPPAPPGGGPP</sequence>
<keyword evidence="5" id="KW-1185">Reference proteome</keyword>
<dbReference type="InterPro" id="IPR003399">
    <property type="entry name" value="Mce/MlaD"/>
</dbReference>
<accession>A0A561V8F1</accession>
<dbReference type="AlphaFoldDB" id="A0A561V8F1"/>
<feature type="signal peptide" evidence="1">
    <location>
        <begin position="1"/>
        <end position="19"/>
    </location>
</feature>
<gene>
    <name evidence="4" type="ORF">FHU35_11503</name>
</gene>
<dbReference type="EMBL" id="VIWX01000001">
    <property type="protein sequence ID" value="TWG07884.1"/>
    <property type="molecule type" value="Genomic_DNA"/>
</dbReference>
<protein>
    <submittedName>
        <fullName evidence="4">Phospholipid/cholesterol/gamma-HCH transport system substrate-binding protein</fullName>
    </submittedName>
</protein>
<dbReference type="InterPro" id="IPR052336">
    <property type="entry name" value="MlaD_Phospholipid_Transporter"/>
</dbReference>
<comment type="caution">
    <text evidence="4">The sequence shown here is derived from an EMBL/GenBank/DDBJ whole genome shotgun (WGS) entry which is preliminary data.</text>
</comment>
<dbReference type="RefSeq" id="WP_145736275.1">
    <property type="nucleotide sequence ID" value="NZ_VIWX01000001.1"/>
</dbReference>
<keyword evidence="1" id="KW-0732">Signal</keyword>
<feature type="domain" description="Mammalian cell entry C-terminal" evidence="3">
    <location>
        <begin position="115"/>
        <end position="299"/>
    </location>
</feature>
<name>A0A561V8F1_9PSEU</name>
<dbReference type="PANTHER" id="PTHR33371">
    <property type="entry name" value="INTERMEMBRANE PHOSPHOLIPID TRANSPORT SYSTEM BINDING PROTEIN MLAD-RELATED"/>
    <property type="match status" value="1"/>
</dbReference>
<dbReference type="GO" id="GO:0005576">
    <property type="term" value="C:extracellular region"/>
    <property type="evidence" value="ECO:0007669"/>
    <property type="project" value="TreeGrafter"/>
</dbReference>
<dbReference type="Pfam" id="PF11887">
    <property type="entry name" value="Mce4_CUP1"/>
    <property type="match status" value="1"/>
</dbReference>
<dbReference type="PROSITE" id="PS51257">
    <property type="entry name" value="PROKAR_LIPOPROTEIN"/>
    <property type="match status" value="1"/>
</dbReference>
<evidence type="ECO:0000259" key="2">
    <source>
        <dbReference type="Pfam" id="PF02470"/>
    </source>
</evidence>